<sequence>MMEGNKHPYSAGSSNNYNDTVLEKIEFNPIINMEFNKSAIFIRNLKSWEHVELVSNTDANNFGEVFVLFQTKSYGMNGRHLDGGLIQVNASEAFRIPGERRTVQSGGLLWNFEKVVVQNDEGKKQLMFQTASIGGKCNKKMKLCNFITFSDATPHDFKELYLFGAQEVEKL</sequence>
<dbReference type="Proteomes" id="UP000230233">
    <property type="component" value="Chromosome X"/>
</dbReference>
<comment type="caution">
    <text evidence="1">The sequence shown here is derived from an EMBL/GenBank/DDBJ whole genome shotgun (WGS) entry which is preliminary data.</text>
</comment>
<reference evidence="2" key="1">
    <citation type="submission" date="2017-10" db="EMBL/GenBank/DDBJ databases">
        <title>Rapid genome shrinkage in a self-fertile nematode reveals novel sperm competition proteins.</title>
        <authorList>
            <person name="Yin D."/>
            <person name="Schwarz E.M."/>
            <person name="Thomas C.G."/>
            <person name="Felde R.L."/>
            <person name="Korf I.F."/>
            <person name="Cutter A.D."/>
            <person name="Schartner C.M."/>
            <person name="Ralston E.J."/>
            <person name="Meyer B.J."/>
            <person name="Haag E.S."/>
        </authorList>
    </citation>
    <scope>NUCLEOTIDE SEQUENCE [LARGE SCALE GENOMIC DNA]</scope>
    <source>
        <strain evidence="2">JU1422</strain>
    </source>
</reference>
<accession>A0A2G5T2G4</accession>
<name>A0A2G5T2G4_9PELO</name>
<dbReference type="AlphaFoldDB" id="A0A2G5T2G4"/>
<gene>
    <name evidence="1" type="primary">Cnig_chr_X.g26179</name>
    <name evidence="1" type="ORF">B9Z55_026179</name>
</gene>
<proteinExistence type="predicted"/>
<evidence type="ECO:0000313" key="1">
    <source>
        <dbReference type="EMBL" id="PIC21286.1"/>
    </source>
</evidence>
<keyword evidence="2" id="KW-1185">Reference proteome</keyword>
<organism evidence="1 2">
    <name type="scientific">Caenorhabditis nigoni</name>
    <dbReference type="NCBI Taxonomy" id="1611254"/>
    <lineage>
        <taxon>Eukaryota</taxon>
        <taxon>Metazoa</taxon>
        <taxon>Ecdysozoa</taxon>
        <taxon>Nematoda</taxon>
        <taxon>Chromadorea</taxon>
        <taxon>Rhabditida</taxon>
        <taxon>Rhabditina</taxon>
        <taxon>Rhabditomorpha</taxon>
        <taxon>Rhabditoidea</taxon>
        <taxon>Rhabditidae</taxon>
        <taxon>Peloderinae</taxon>
        <taxon>Caenorhabditis</taxon>
    </lineage>
</organism>
<evidence type="ECO:0000313" key="2">
    <source>
        <dbReference type="Proteomes" id="UP000230233"/>
    </source>
</evidence>
<protein>
    <submittedName>
        <fullName evidence="1">Uncharacterized protein</fullName>
    </submittedName>
</protein>
<dbReference type="EMBL" id="PDUG01000006">
    <property type="protein sequence ID" value="PIC21286.1"/>
    <property type="molecule type" value="Genomic_DNA"/>
</dbReference>
<dbReference type="OrthoDB" id="10456389at2759"/>